<keyword evidence="7" id="KW-1185">Reference proteome</keyword>
<evidence type="ECO:0000256" key="2">
    <source>
        <dbReference type="ARBA" id="ARBA00022603"/>
    </source>
</evidence>
<gene>
    <name evidence="5 6" type="primary">cbiD</name>
    <name evidence="6" type="ORF">H9Q81_03350</name>
</gene>
<dbReference type="Gene3D" id="3.30.2110.10">
    <property type="entry name" value="CbiD-like"/>
    <property type="match status" value="1"/>
</dbReference>
<dbReference type="InterPro" id="IPR002748">
    <property type="entry name" value="CbiD"/>
</dbReference>
<keyword evidence="4 5" id="KW-0949">S-adenosyl-L-methionine</keyword>
<dbReference type="KEGG" id="fho:H9Q81_03350"/>
<keyword evidence="2 5" id="KW-0489">Methyltransferase</keyword>
<protein>
    <recommendedName>
        <fullName evidence="5">Cobalt-precorrin-5B C(1)-methyltransferase</fullName>
        <ecNumber evidence="5">2.1.1.195</ecNumber>
    </recommendedName>
    <alternativeName>
        <fullName evidence="5">Cobalt-precorrin-6A synthase</fullName>
    </alternativeName>
</protein>
<accession>A0A7G9GZG8</accession>
<comment type="function">
    <text evidence="5">Catalyzes the methylation of C-1 in cobalt-precorrin-5B to form cobalt-precorrin-6A.</text>
</comment>
<dbReference type="PANTHER" id="PTHR35863">
    <property type="entry name" value="COBALT-PRECORRIN-5B C(1)-METHYLTRANSFERASE"/>
    <property type="match status" value="1"/>
</dbReference>
<dbReference type="SUPFAM" id="SSF111342">
    <property type="entry name" value="CbiD-like"/>
    <property type="match status" value="1"/>
</dbReference>
<dbReference type="GO" id="GO:0019251">
    <property type="term" value="P:anaerobic cobalamin biosynthetic process"/>
    <property type="evidence" value="ECO:0007669"/>
    <property type="project" value="UniProtKB-UniRule"/>
</dbReference>
<evidence type="ECO:0000256" key="4">
    <source>
        <dbReference type="ARBA" id="ARBA00022691"/>
    </source>
</evidence>
<evidence type="ECO:0000256" key="5">
    <source>
        <dbReference type="HAMAP-Rule" id="MF_00787"/>
    </source>
</evidence>
<keyword evidence="1 5" id="KW-0169">Cobalamin biosynthesis</keyword>
<dbReference type="NCBIfam" id="TIGR00312">
    <property type="entry name" value="cbiD"/>
    <property type="match status" value="1"/>
</dbReference>
<keyword evidence="3 5" id="KW-0808">Transferase</keyword>
<dbReference type="HAMAP" id="MF_00787">
    <property type="entry name" value="CbiD"/>
    <property type="match status" value="1"/>
</dbReference>
<organism evidence="6 7">
    <name type="scientific">Fusobacterium hominis</name>
    <dbReference type="NCBI Taxonomy" id="2764326"/>
    <lineage>
        <taxon>Bacteria</taxon>
        <taxon>Fusobacteriati</taxon>
        <taxon>Fusobacteriota</taxon>
        <taxon>Fusobacteriia</taxon>
        <taxon>Fusobacteriales</taxon>
        <taxon>Fusobacteriaceae</taxon>
        <taxon>Fusobacterium</taxon>
    </lineage>
</organism>
<evidence type="ECO:0000313" key="7">
    <source>
        <dbReference type="Proteomes" id="UP000515913"/>
    </source>
</evidence>
<dbReference type="Pfam" id="PF01888">
    <property type="entry name" value="CbiD"/>
    <property type="match status" value="1"/>
</dbReference>
<name>A0A7G9GZG8_9FUSO</name>
<dbReference type="EMBL" id="CP060637">
    <property type="protein sequence ID" value="QNM16200.1"/>
    <property type="molecule type" value="Genomic_DNA"/>
</dbReference>
<evidence type="ECO:0000313" key="6">
    <source>
        <dbReference type="EMBL" id="QNM16200.1"/>
    </source>
</evidence>
<evidence type="ECO:0000256" key="1">
    <source>
        <dbReference type="ARBA" id="ARBA00022573"/>
    </source>
</evidence>
<comment type="pathway">
    <text evidence="5">Cofactor biosynthesis; adenosylcobalamin biosynthesis; cob(II)yrinate a,c-diamide from sirohydrochlorin (anaerobic route): step 6/10.</text>
</comment>
<dbReference type="EC" id="2.1.1.195" evidence="5"/>
<dbReference type="Proteomes" id="UP000515913">
    <property type="component" value="Chromosome"/>
</dbReference>
<sequence length="376" mass="41548">MLMSELRSGYTTGSCAAAGVKACLEALLNNNLYENIEFTTLNGISLNIPIFRLKIINNRHATCAITKFSGDDPDVTNGIQICSQIKIVDKLPKIDRGIYFNNFVLVGGRGVGLVTKNGLQVPIGKSAINPGPQKMIKEVADDMLEQAGKKAVITIFVPEGIVKSKKTFNPKLGIQRGISILGSTGIVKPMSEDALKDSMFVELKVLRMAKDRDWVIFTFGNYSKDYCEKLGLDQEQTIVISNYAGFMIDSAVKLGFKKILFLGHIGKAIKIAGGIFNTHSRVADARVEIMAANAFICGEKSETIHKILNSNTVEEACEFIENKDFFKTIANKVKKRVEEYSRDEIECEVLLFSFKGATLGYTDNFYKMAGEFTEKN</sequence>
<dbReference type="UniPathway" id="UPA00148">
    <property type="reaction ID" value="UER00227"/>
</dbReference>
<dbReference type="InterPro" id="IPR036074">
    <property type="entry name" value="CbiD_sf"/>
</dbReference>
<dbReference type="GO" id="GO:0032259">
    <property type="term" value="P:methylation"/>
    <property type="evidence" value="ECO:0007669"/>
    <property type="project" value="UniProtKB-KW"/>
</dbReference>
<reference evidence="6 7" key="1">
    <citation type="submission" date="2020-08" db="EMBL/GenBank/DDBJ databases">
        <authorList>
            <person name="Liu C."/>
            <person name="Sun Q."/>
        </authorList>
    </citation>
    <scope>NUCLEOTIDE SEQUENCE [LARGE SCALE GENOMIC DNA]</scope>
    <source>
        <strain evidence="6 7">NSJ-57</strain>
    </source>
</reference>
<dbReference type="PANTHER" id="PTHR35863:SF1">
    <property type="entry name" value="COBALT-PRECORRIN-5B C(1)-METHYLTRANSFERASE"/>
    <property type="match status" value="1"/>
</dbReference>
<comment type="catalytic activity">
    <reaction evidence="5">
        <text>Co-precorrin-5B + S-adenosyl-L-methionine = Co-precorrin-6A + S-adenosyl-L-homocysteine</text>
        <dbReference type="Rhea" id="RHEA:26285"/>
        <dbReference type="ChEBI" id="CHEBI:57856"/>
        <dbReference type="ChEBI" id="CHEBI:59789"/>
        <dbReference type="ChEBI" id="CHEBI:60063"/>
        <dbReference type="ChEBI" id="CHEBI:60064"/>
        <dbReference type="EC" id="2.1.1.195"/>
    </reaction>
</comment>
<comment type="similarity">
    <text evidence="5">Belongs to the CbiD family.</text>
</comment>
<dbReference type="GO" id="GO:0008168">
    <property type="term" value="F:methyltransferase activity"/>
    <property type="evidence" value="ECO:0007669"/>
    <property type="project" value="UniProtKB-UniRule"/>
</dbReference>
<proteinExistence type="inferred from homology"/>
<evidence type="ECO:0000256" key="3">
    <source>
        <dbReference type="ARBA" id="ARBA00022679"/>
    </source>
</evidence>
<dbReference type="AlphaFoldDB" id="A0A7G9GZG8"/>
<dbReference type="PIRSF" id="PIRSF026782">
    <property type="entry name" value="CbiD"/>
    <property type="match status" value="1"/>
</dbReference>